<sequence length="249" mass="26628">MQPTQQKAWRAGRFWWDWPRPSDATVPSLRAVVFDLDAIADIECAGHRPAFNKAFAELGLDIVWSEARYRQLMALSDERRRVAAELRKRGVSSECDVLAELLVDEICATKDMIVAETILDADITARAGVVDLITEAYAAGISVGIVSSGTHSWVEPLVRQLVGEGVVAAIVTADDAPRTDLYGAALAELGAAPQEALAFAGSPASQRMAAAAGLPTVLTGATAEAAPLRVVDCQRVRDQWRVAHPVTAA</sequence>
<dbReference type="InterPro" id="IPR036412">
    <property type="entry name" value="HAD-like_sf"/>
</dbReference>
<dbReference type="PANTHER" id="PTHR42896">
    <property type="entry name" value="XYLULOSE-1,5-BISPHOSPHATE (XUBP) PHOSPHATASE"/>
    <property type="match status" value="1"/>
</dbReference>
<dbReference type="EMBL" id="AP022574">
    <property type="protein sequence ID" value="BBX71873.1"/>
    <property type="molecule type" value="Genomic_DNA"/>
</dbReference>
<dbReference type="Proteomes" id="UP000466514">
    <property type="component" value="Chromosome"/>
</dbReference>
<dbReference type="Gene3D" id="3.40.50.1000">
    <property type="entry name" value="HAD superfamily/HAD-like"/>
    <property type="match status" value="1"/>
</dbReference>
<dbReference type="PANTHER" id="PTHR42896:SF2">
    <property type="entry name" value="CBBY-LIKE PROTEIN"/>
    <property type="match status" value="1"/>
</dbReference>
<dbReference type="GO" id="GO:0016787">
    <property type="term" value="F:hydrolase activity"/>
    <property type="evidence" value="ECO:0007669"/>
    <property type="project" value="InterPro"/>
</dbReference>
<evidence type="ECO:0000313" key="1">
    <source>
        <dbReference type="EMBL" id="BBX71873.1"/>
    </source>
</evidence>
<organism evidence="1 2">
    <name type="scientific">Mycolicibacterium psychrotolerans</name>
    <dbReference type="NCBI Taxonomy" id="216929"/>
    <lineage>
        <taxon>Bacteria</taxon>
        <taxon>Bacillati</taxon>
        <taxon>Actinomycetota</taxon>
        <taxon>Actinomycetes</taxon>
        <taxon>Mycobacteriales</taxon>
        <taxon>Mycobacteriaceae</taxon>
        <taxon>Mycolicibacterium</taxon>
    </lineage>
</organism>
<dbReference type="RefSeq" id="WP_179965246.1">
    <property type="nucleotide sequence ID" value="NZ_AP022574.1"/>
</dbReference>
<dbReference type="InterPro" id="IPR044999">
    <property type="entry name" value="CbbY-like"/>
</dbReference>
<dbReference type="Pfam" id="PF00702">
    <property type="entry name" value="Hydrolase"/>
    <property type="match status" value="1"/>
</dbReference>
<gene>
    <name evidence="1" type="ORF">MPSYJ_53340</name>
</gene>
<evidence type="ECO:0000313" key="2">
    <source>
        <dbReference type="Proteomes" id="UP000466514"/>
    </source>
</evidence>
<dbReference type="InterPro" id="IPR023198">
    <property type="entry name" value="PGP-like_dom2"/>
</dbReference>
<keyword evidence="2" id="KW-1185">Reference proteome</keyword>
<accession>A0A7I7MK37</accession>
<dbReference type="InterPro" id="IPR023214">
    <property type="entry name" value="HAD_sf"/>
</dbReference>
<dbReference type="AlphaFoldDB" id="A0A7I7MK37"/>
<proteinExistence type="predicted"/>
<dbReference type="Gene3D" id="1.10.150.240">
    <property type="entry name" value="Putative phosphatase, domain 2"/>
    <property type="match status" value="1"/>
</dbReference>
<dbReference type="SUPFAM" id="SSF56784">
    <property type="entry name" value="HAD-like"/>
    <property type="match status" value="1"/>
</dbReference>
<reference evidence="1 2" key="1">
    <citation type="journal article" date="2019" name="Emerg. Microbes Infect.">
        <title>Comprehensive subspecies identification of 175 nontuberculous mycobacteria species based on 7547 genomic profiles.</title>
        <authorList>
            <person name="Matsumoto Y."/>
            <person name="Kinjo T."/>
            <person name="Motooka D."/>
            <person name="Nabeya D."/>
            <person name="Jung N."/>
            <person name="Uechi K."/>
            <person name="Horii T."/>
            <person name="Iida T."/>
            <person name="Fujita J."/>
            <person name="Nakamura S."/>
        </authorList>
    </citation>
    <scope>NUCLEOTIDE SEQUENCE [LARGE SCALE GENOMIC DNA]</scope>
    <source>
        <strain evidence="1 2">JCM 13323</strain>
    </source>
</reference>
<name>A0A7I7MK37_9MYCO</name>
<dbReference type="KEGG" id="mpsc:MPSYJ_53340"/>
<protein>
    <submittedName>
        <fullName evidence="1">Haloacid dehalogenase</fullName>
    </submittedName>
</protein>